<comment type="caution">
    <text evidence="1">The sequence shown here is derived from an EMBL/GenBank/DDBJ whole genome shotgun (WGS) entry which is preliminary data.</text>
</comment>
<evidence type="ECO:0000313" key="2">
    <source>
        <dbReference type="Proteomes" id="UP001165083"/>
    </source>
</evidence>
<sequence>MAVLPTQVKPACDQGKLRANLSAYMNVSAQLRSKRDELYHADRRGTLKDRGLEMSFQVQKLKSASDKLRLTVCEQLRVLVEEIRRRLDATSAPGDQVSEEDETRRHVSQELAEKCVDLLHSITFTAMKEEIYEKERLLRNVKMHDGRSSVYVLLCIRYRVRPRSW</sequence>
<proteinExistence type="predicted"/>
<organism evidence="1 2">
    <name type="scientific">Phytophthora lilii</name>
    <dbReference type="NCBI Taxonomy" id="2077276"/>
    <lineage>
        <taxon>Eukaryota</taxon>
        <taxon>Sar</taxon>
        <taxon>Stramenopiles</taxon>
        <taxon>Oomycota</taxon>
        <taxon>Peronosporomycetes</taxon>
        <taxon>Peronosporales</taxon>
        <taxon>Peronosporaceae</taxon>
        <taxon>Phytophthora</taxon>
    </lineage>
</organism>
<protein>
    <submittedName>
        <fullName evidence="1">Unnamed protein product</fullName>
    </submittedName>
</protein>
<name>A0A9W6TJJ0_9STRA</name>
<reference evidence="1" key="1">
    <citation type="submission" date="2023-04" db="EMBL/GenBank/DDBJ databases">
        <title>Phytophthora lilii NBRC 32176.</title>
        <authorList>
            <person name="Ichikawa N."/>
            <person name="Sato H."/>
            <person name="Tonouchi N."/>
        </authorList>
    </citation>
    <scope>NUCLEOTIDE SEQUENCE</scope>
    <source>
        <strain evidence="1">NBRC 32176</strain>
    </source>
</reference>
<dbReference type="Proteomes" id="UP001165083">
    <property type="component" value="Unassembled WGS sequence"/>
</dbReference>
<dbReference type="EMBL" id="BSXW01000175">
    <property type="protein sequence ID" value="GMF13890.1"/>
    <property type="molecule type" value="Genomic_DNA"/>
</dbReference>
<evidence type="ECO:0000313" key="1">
    <source>
        <dbReference type="EMBL" id="GMF13890.1"/>
    </source>
</evidence>
<gene>
    <name evidence="1" type="ORF">Plil01_000431800</name>
</gene>
<keyword evidence="2" id="KW-1185">Reference proteome</keyword>
<dbReference type="AlphaFoldDB" id="A0A9W6TJJ0"/>
<dbReference type="OrthoDB" id="118733at2759"/>
<accession>A0A9W6TJJ0</accession>